<dbReference type="Gene3D" id="3.50.30.50">
    <property type="entry name" value="Putative cyclase"/>
    <property type="match status" value="1"/>
</dbReference>
<dbReference type="GO" id="GO:0019441">
    <property type="term" value="P:L-tryptophan catabolic process to kynurenine"/>
    <property type="evidence" value="ECO:0007669"/>
    <property type="project" value="InterPro"/>
</dbReference>
<accession>A0A6J6H543</accession>
<evidence type="ECO:0000313" key="1">
    <source>
        <dbReference type="EMBL" id="CAB4607563.1"/>
    </source>
</evidence>
<sequence length="299" mass="31226">MTTNNWGRWGADDERGSLNLLTDDVIKAAAASITSGKVYSLGIPIQGQGVPLLDYRGTPMRLTLQDGTDDGAFAAYGAKEGTGAHEDVLVMASHTTSHMDALVHVYEDHKHYNGVPFSEMRALSGAAKLGIEKVGAFAARAVLLDIVKYLGADGWLEPGTMITAADLQGAAAAQGTEVRAGDVVLIRTGHLQMWWANNAAGTPEGFAQAGIGADAAEWLASMDVVAVGSDNAAVEVIPFDENDFLIVHKILLVRAGIYMLEHLDLAAAAADGSYEGVIAVSPLKVTGATGSPINPVFIA</sequence>
<dbReference type="GO" id="GO:0004061">
    <property type="term" value="F:arylformamidase activity"/>
    <property type="evidence" value="ECO:0007669"/>
    <property type="project" value="InterPro"/>
</dbReference>
<dbReference type="PANTHER" id="PTHR34861:SF10">
    <property type="entry name" value="CYCLASE"/>
    <property type="match status" value="1"/>
</dbReference>
<dbReference type="PANTHER" id="PTHR34861">
    <property type="match status" value="1"/>
</dbReference>
<organism evidence="1">
    <name type="scientific">freshwater metagenome</name>
    <dbReference type="NCBI Taxonomy" id="449393"/>
    <lineage>
        <taxon>unclassified sequences</taxon>
        <taxon>metagenomes</taxon>
        <taxon>ecological metagenomes</taxon>
    </lineage>
</organism>
<dbReference type="InterPro" id="IPR037175">
    <property type="entry name" value="KFase_sf"/>
</dbReference>
<dbReference type="AlphaFoldDB" id="A0A6J6H543"/>
<dbReference type="SUPFAM" id="SSF102198">
    <property type="entry name" value="Putative cyclase"/>
    <property type="match status" value="1"/>
</dbReference>
<dbReference type="InterPro" id="IPR007325">
    <property type="entry name" value="KFase/CYL"/>
</dbReference>
<dbReference type="Pfam" id="PF04199">
    <property type="entry name" value="Cyclase"/>
    <property type="match status" value="1"/>
</dbReference>
<gene>
    <name evidence="1" type="ORF">UFOPK1835_00872</name>
</gene>
<dbReference type="EMBL" id="CAEZUP010000029">
    <property type="protein sequence ID" value="CAB4607563.1"/>
    <property type="molecule type" value="Genomic_DNA"/>
</dbReference>
<name>A0A6J6H543_9ZZZZ</name>
<protein>
    <submittedName>
        <fullName evidence="1">Unannotated protein</fullName>
    </submittedName>
</protein>
<reference evidence="1" key="1">
    <citation type="submission" date="2020-05" db="EMBL/GenBank/DDBJ databases">
        <authorList>
            <person name="Chiriac C."/>
            <person name="Salcher M."/>
            <person name="Ghai R."/>
            <person name="Kavagutti S V."/>
        </authorList>
    </citation>
    <scope>NUCLEOTIDE SEQUENCE</scope>
</reference>
<proteinExistence type="predicted"/>